<feature type="domain" description="GCVT N-terminal" evidence="5">
    <location>
        <begin position="427"/>
        <end position="698"/>
    </location>
</feature>
<dbReference type="Gene3D" id="2.40.30.110">
    <property type="entry name" value="Aminomethyltransferase beta-barrel domains"/>
    <property type="match status" value="1"/>
</dbReference>
<evidence type="ECO:0000259" key="6">
    <source>
        <dbReference type="Pfam" id="PF08669"/>
    </source>
</evidence>
<comment type="similarity">
    <text evidence="1">Belongs to the GcvT family.</text>
</comment>
<evidence type="ECO:0000259" key="4">
    <source>
        <dbReference type="Pfam" id="PF01266"/>
    </source>
</evidence>
<evidence type="ECO:0000256" key="1">
    <source>
        <dbReference type="ARBA" id="ARBA00008609"/>
    </source>
</evidence>
<dbReference type="Pfam" id="PF08669">
    <property type="entry name" value="GCV_T_C"/>
    <property type="match status" value="1"/>
</dbReference>
<dbReference type="PANTHER" id="PTHR13847:SF193">
    <property type="entry name" value="PYRUVATE DEHYDROGENASE PHOSPHATASE REGULATORY SUBUNIT, MITOCHONDRIAL"/>
    <property type="match status" value="1"/>
</dbReference>
<dbReference type="SUPFAM" id="SSF54373">
    <property type="entry name" value="FAD-linked reductases, C-terminal domain"/>
    <property type="match status" value="1"/>
</dbReference>
<evidence type="ECO:0000313" key="11">
    <source>
        <dbReference type="Proteomes" id="UP000190130"/>
    </source>
</evidence>
<dbReference type="PROSITE" id="PS51257">
    <property type="entry name" value="PROKAR_LIPOPROTEIN"/>
    <property type="match status" value="1"/>
</dbReference>
<protein>
    <submittedName>
        <fullName evidence="9">4-methylaminobutanoate oxidase (Formaldehyde-forming)</fullName>
    </submittedName>
    <submittedName>
        <fullName evidence="8">FAD-dependent oxidoreductase</fullName>
    </submittedName>
</protein>
<keyword evidence="3" id="KW-1133">Transmembrane helix</keyword>
<proteinExistence type="inferred from homology"/>
<evidence type="ECO:0000259" key="7">
    <source>
        <dbReference type="Pfam" id="PF16350"/>
    </source>
</evidence>
<accession>A0A0Q3SV06</accession>
<reference evidence="8 10" key="1">
    <citation type="submission" date="2015-10" db="EMBL/GenBank/DDBJ databases">
        <title>Draft genome of Bosea thiooxidans.</title>
        <authorList>
            <person name="Wang X."/>
        </authorList>
    </citation>
    <scope>NUCLEOTIDE SEQUENCE [LARGE SCALE GENOMIC DNA]</scope>
    <source>
        <strain evidence="8 10">CGMCC 9174</strain>
    </source>
</reference>
<sequence length="822" mass="88618">MSDKVLPTQSRVVIIGGGIIGCSVAYHLTKLGWRDVLLLEQGRLSSGTTWHAAGLVGQLRSQSSMTRLIRYSTELYASLEAETGLATGWKRCGSVSVARTQDRMVQLRRTISAARAQGVEIEELSPAQAGEKWPVMRTDDLVGGVWLPGDGKANPADITQALARGARSGGATIREQIRVTAIETERGRVQAVVTDQGRIACEAVVICAGQWSREVGRMCGVSVPLHAAEHMYIVTGKIEGVAPDLPVMRDPDGYIYCKEEVGGLVMGGFEPHAKPWGMDGIPYPFEFQLLPDDWDQFSILMENALQRIPALETAEIKTFLNGPESFTPDNNFLLGEAPEVRGIFVGAGFNSMGIASAGGAGRALAEWVVAGEPTSDLWPVDIRRFAGFNNNPAWLHDRVKETLGLHYAMPWPNRELDSARPFRRSPLYERLAAKGAVFGSKMGWERANYFARTPEERRIQYSFGPQNWFETVAAEHRACRETAGIVDMSSFAKLLLQGEGAEAALQRLAANDVAVPPGTSVYTALLNARGTFESDLTAARLGPDRYLLLTGTAQATRDADWLGRHLPPGVTLTDVTSGYSVLALAGPNAAAILGRVTPTPLDPLSFPANAVREVTIGYATAWLCRRSYLGEGFELYVPVEFAIAVYDALQEAGADLGLMDVGYYAVDSLRIEMGFRAWGRELTPDVNPYEAGLGFAAKPGKGDFLGRDALLAAKAAPRRKRLVALVGPAPEEQMAWGGEAILADGRPVGDVTSAAFGASVGGIVALGWVQSEGEAIDQAWLDRRSWSIELAGRPLPVSASLAAPLEQMKRLAEASQAQARLA</sequence>
<name>A0A0Q3SV06_9HYPH</name>
<dbReference type="PANTHER" id="PTHR13847">
    <property type="entry name" value="SARCOSINE DEHYDROGENASE-RELATED"/>
    <property type="match status" value="1"/>
</dbReference>
<reference evidence="9 11" key="2">
    <citation type="submission" date="2017-02" db="EMBL/GenBank/DDBJ databases">
        <authorList>
            <person name="Peterson S.W."/>
        </authorList>
    </citation>
    <scope>NUCLEOTIDE SEQUENCE [LARGE SCALE GENOMIC DNA]</scope>
    <source>
        <strain evidence="9 11">DSM 9653</strain>
    </source>
</reference>
<keyword evidence="10" id="KW-1185">Reference proteome</keyword>
<keyword evidence="3" id="KW-0472">Membrane</keyword>
<keyword evidence="2" id="KW-0560">Oxidoreductase</keyword>
<evidence type="ECO:0000313" key="9">
    <source>
        <dbReference type="EMBL" id="SKB40122.1"/>
    </source>
</evidence>
<dbReference type="Pfam" id="PF01571">
    <property type="entry name" value="GCV_T"/>
    <property type="match status" value="1"/>
</dbReference>
<dbReference type="InterPro" id="IPR006076">
    <property type="entry name" value="FAD-dep_OxRdtase"/>
</dbReference>
<dbReference type="Pfam" id="PF16350">
    <property type="entry name" value="FAO_M"/>
    <property type="match status" value="1"/>
</dbReference>
<dbReference type="EMBL" id="FUYX01000001">
    <property type="protein sequence ID" value="SKB40122.1"/>
    <property type="molecule type" value="Genomic_DNA"/>
</dbReference>
<dbReference type="InterPro" id="IPR027266">
    <property type="entry name" value="TrmE/GcvT-like"/>
</dbReference>
<dbReference type="AlphaFoldDB" id="A0A0Q3SV06"/>
<dbReference type="STRING" id="53254.SAMN05660750_00589"/>
<evidence type="ECO:0000256" key="3">
    <source>
        <dbReference type="SAM" id="Phobius"/>
    </source>
</evidence>
<dbReference type="OrthoDB" id="9804379at2"/>
<dbReference type="SUPFAM" id="SSF51905">
    <property type="entry name" value="FAD/NAD(P)-binding domain"/>
    <property type="match status" value="1"/>
</dbReference>
<feature type="domain" description="FAD dependent oxidoreductase central" evidence="7">
    <location>
        <begin position="371"/>
        <end position="425"/>
    </location>
</feature>
<evidence type="ECO:0000313" key="8">
    <source>
        <dbReference type="EMBL" id="KQK29226.1"/>
    </source>
</evidence>
<organism evidence="8 10">
    <name type="scientific">Bosea thiooxidans</name>
    <dbReference type="NCBI Taxonomy" id="53254"/>
    <lineage>
        <taxon>Bacteria</taxon>
        <taxon>Pseudomonadati</taxon>
        <taxon>Pseudomonadota</taxon>
        <taxon>Alphaproteobacteria</taxon>
        <taxon>Hyphomicrobiales</taxon>
        <taxon>Boseaceae</taxon>
        <taxon>Bosea</taxon>
    </lineage>
</organism>
<evidence type="ECO:0000313" key="10">
    <source>
        <dbReference type="Proteomes" id="UP000051562"/>
    </source>
</evidence>
<dbReference type="GO" id="GO:0005737">
    <property type="term" value="C:cytoplasm"/>
    <property type="evidence" value="ECO:0007669"/>
    <property type="project" value="TreeGrafter"/>
</dbReference>
<keyword evidence="3" id="KW-0812">Transmembrane</keyword>
<dbReference type="Gene3D" id="3.30.1360.120">
    <property type="entry name" value="Probable tRNA modification gtpase trme, domain 1"/>
    <property type="match status" value="1"/>
</dbReference>
<dbReference type="Gene3D" id="3.50.50.60">
    <property type="entry name" value="FAD/NAD(P)-binding domain"/>
    <property type="match status" value="1"/>
</dbReference>
<feature type="domain" description="Aminomethyltransferase C-terminal" evidence="6">
    <location>
        <begin position="720"/>
        <end position="799"/>
    </location>
</feature>
<dbReference type="InterPro" id="IPR029043">
    <property type="entry name" value="GcvT/YgfZ_C"/>
</dbReference>
<dbReference type="Proteomes" id="UP000190130">
    <property type="component" value="Unassembled WGS sequence"/>
</dbReference>
<dbReference type="InterPro" id="IPR006222">
    <property type="entry name" value="GCVT_N"/>
</dbReference>
<dbReference type="RefSeq" id="WP_055729396.1">
    <property type="nucleotide sequence ID" value="NZ_FUYX01000001.1"/>
</dbReference>
<evidence type="ECO:0000256" key="2">
    <source>
        <dbReference type="ARBA" id="ARBA00023002"/>
    </source>
</evidence>
<dbReference type="EMBL" id="LMAR01000051">
    <property type="protein sequence ID" value="KQK29226.1"/>
    <property type="molecule type" value="Genomic_DNA"/>
</dbReference>
<dbReference type="Proteomes" id="UP000051562">
    <property type="component" value="Unassembled WGS sequence"/>
</dbReference>
<evidence type="ECO:0000259" key="5">
    <source>
        <dbReference type="Pfam" id="PF01571"/>
    </source>
</evidence>
<dbReference type="GO" id="GO:0016491">
    <property type="term" value="F:oxidoreductase activity"/>
    <property type="evidence" value="ECO:0007669"/>
    <property type="project" value="UniProtKB-KW"/>
</dbReference>
<dbReference type="Gene3D" id="3.30.9.10">
    <property type="entry name" value="D-Amino Acid Oxidase, subunit A, domain 2"/>
    <property type="match status" value="1"/>
</dbReference>
<dbReference type="InterPro" id="IPR013977">
    <property type="entry name" value="GcvT_C"/>
</dbReference>
<feature type="domain" description="FAD dependent oxidoreductase" evidence="4">
    <location>
        <begin position="11"/>
        <end position="367"/>
    </location>
</feature>
<dbReference type="Gene3D" id="3.30.70.1400">
    <property type="entry name" value="Aminomethyltransferase beta-barrel domains"/>
    <property type="match status" value="1"/>
</dbReference>
<dbReference type="Pfam" id="PF01266">
    <property type="entry name" value="DAO"/>
    <property type="match status" value="1"/>
</dbReference>
<dbReference type="SUPFAM" id="SSF103025">
    <property type="entry name" value="Folate-binding domain"/>
    <property type="match status" value="1"/>
</dbReference>
<dbReference type="InterPro" id="IPR032503">
    <property type="entry name" value="FAO_M"/>
</dbReference>
<dbReference type="SUPFAM" id="SSF101790">
    <property type="entry name" value="Aminomethyltransferase beta-barrel domain"/>
    <property type="match status" value="1"/>
</dbReference>
<dbReference type="InterPro" id="IPR036188">
    <property type="entry name" value="FAD/NAD-bd_sf"/>
</dbReference>
<gene>
    <name evidence="8" type="ORF">ARD30_18485</name>
    <name evidence="9" type="ORF">SAMN05660750_00589</name>
</gene>
<feature type="transmembrane region" description="Helical" evidence="3">
    <location>
        <begin position="12"/>
        <end position="29"/>
    </location>
</feature>